<evidence type="ECO:0000256" key="2">
    <source>
        <dbReference type="ARBA" id="ARBA00022475"/>
    </source>
</evidence>
<dbReference type="Pfam" id="PF03176">
    <property type="entry name" value="MMPL"/>
    <property type="match status" value="2"/>
</dbReference>
<evidence type="ECO:0000313" key="9">
    <source>
        <dbReference type="Proteomes" id="UP000219994"/>
    </source>
</evidence>
<dbReference type="SUPFAM" id="SSF82866">
    <property type="entry name" value="Multidrug efflux transporter AcrB transmembrane domain"/>
    <property type="match status" value="2"/>
</dbReference>
<dbReference type="InterPro" id="IPR000731">
    <property type="entry name" value="SSD"/>
</dbReference>
<gene>
    <name evidence="8" type="ORF">B5766_08365</name>
</gene>
<protein>
    <recommendedName>
        <fullName evidence="7">SSD domain-containing protein</fullName>
    </recommendedName>
</protein>
<sequence length="721" mass="75895">MKMITATALRAPRIVLGIWLALVLGAALFAAQLDAALSGGGFTNPRAEALLTQKVLERAFGDAPNQFAIVLDSETSLPKHLLVDTETLLTDAGASSIMTPKTNPGWLSAEGTTALIVAGFSGDNTAAQNRVPDLQKKLSALVGTGVSAYVTGQAALDYQLNIHSKEDATRAEMIVFPLLIVVLFLVFRSVVATLLPLMMAGSSLAIANGIGFLTTQVTEISNLYSNIVSMIGLAVAVDYSLFIIKRFREELDQGKESLAAIRATMATAGHSVIFSGIAVILALAALFVPNVMVFTSIALGGIIVTFAALLISMTVLPAALLLLGPNIDRGTLPWLRRKNTHLAPQSRPFTRHPGLVSAVGIALMIAATIPILGLSLQSPVASATILPGNDPARIGLETMTKKIGSEGLFPIQVVLTAPPGATVSDTLRAVQQATAFADNEAGVAKVTSVTTTGAPNEQLHAALSSGAIPQSLRPLWAIDGASVVTRLLIETSDGPDSVRAHELVGTLRTALPPTLNGSVTVAVTGATAQGADFDQTLIRSIPLIAGLVFLLTFLMLMVAFRSAILPLLALFFNTLVVGASLGLLTLLQKTISDVPLNSVTPVLLFAVMFGLSMDYMVIIIARITEAYRDGKDFYHAIQTGTAQTRNMINSAALIMITVFLAFMTGQISIVREIGIGLALAVAFDALLIRMVIMPAVLRTLGPRVFGRRSPRPLPSLTPPQE</sequence>
<feature type="transmembrane region" description="Helical" evidence="6">
    <location>
        <begin position="651"/>
        <end position="669"/>
    </location>
</feature>
<dbReference type="PANTHER" id="PTHR33406:SF13">
    <property type="entry name" value="MEMBRANE PROTEIN YDFJ"/>
    <property type="match status" value="1"/>
</dbReference>
<comment type="caution">
    <text evidence="8">The sequence shown here is derived from an EMBL/GenBank/DDBJ whole genome shotgun (WGS) entry which is preliminary data.</text>
</comment>
<feature type="transmembrane region" description="Helical" evidence="6">
    <location>
        <begin position="294"/>
        <end position="323"/>
    </location>
</feature>
<feature type="transmembrane region" description="Helical" evidence="6">
    <location>
        <begin position="355"/>
        <end position="376"/>
    </location>
</feature>
<dbReference type="EMBL" id="NAEP01000042">
    <property type="protein sequence ID" value="PDQ34992.1"/>
    <property type="molecule type" value="Genomic_DNA"/>
</dbReference>
<evidence type="ECO:0000259" key="7">
    <source>
        <dbReference type="PROSITE" id="PS50156"/>
    </source>
</evidence>
<feature type="domain" description="SSD" evidence="7">
    <location>
        <begin position="178"/>
        <end position="322"/>
    </location>
</feature>
<evidence type="ECO:0000256" key="4">
    <source>
        <dbReference type="ARBA" id="ARBA00022989"/>
    </source>
</evidence>
<dbReference type="InterPro" id="IPR004869">
    <property type="entry name" value="MMPL_dom"/>
</dbReference>
<feature type="transmembrane region" description="Helical" evidence="6">
    <location>
        <begin position="675"/>
        <end position="697"/>
    </location>
</feature>
<dbReference type="Gene3D" id="1.20.1640.10">
    <property type="entry name" value="Multidrug efflux transporter AcrB transmembrane domain"/>
    <property type="match status" value="2"/>
</dbReference>
<feature type="transmembrane region" description="Helical" evidence="6">
    <location>
        <begin position="265"/>
        <end position="288"/>
    </location>
</feature>
<feature type="transmembrane region" description="Helical" evidence="6">
    <location>
        <begin position="541"/>
        <end position="560"/>
    </location>
</feature>
<evidence type="ECO:0000256" key="6">
    <source>
        <dbReference type="SAM" id="Phobius"/>
    </source>
</evidence>
<reference evidence="9" key="1">
    <citation type="submission" date="2017-03" db="EMBL/GenBank/DDBJ databases">
        <authorList>
            <person name="Lund M.B."/>
        </authorList>
    </citation>
    <scope>NUCLEOTIDE SEQUENCE [LARGE SCALE GENOMIC DNA]</scope>
</reference>
<accession>A0A2A6FQ41</accession>
<feature type="transmembrane region" description="Helical" evidence="6">
    <location>
        <begin position="599"/>
        <end position="621"/>
    </location>
</feature>
<keyword evidence="2" id="KW-1003">Cell membrane</keyword>
<evidence type="ECO:0000313" key="8">
    <source>
        <dbReference type="EMBL" id="PDQ34992.1"/>
    </source>
</evidence>
<dbReference type="GO" id="GO:0005886">
    <property type="term" value="C:plasma membrane"/>
    <property type="evidence" value="ECO:0007669"/>
    <property type="project" value="UniProtKB-SubCell"/>
</dbReference>
<feature type="transmembrane region" description="Helical" evidence="6">
    <location>
        <begin position="567"/>
        <end position="587"/>
    </location>
</feature>
<dbReference type="InterPro" id="IPR050545">
    <property type="entry name" value="Mycobact_MmpL"/>
</dbReference>
<evidence type="ECO:0000256" key="1">
    <source>
        <dbReference type="ARBA" id="ARBA00004651"/>
    </source>
</evidence>
<name>A0A2A6FQ41_9MICO</name>
<evidence type="ECO:0000256" key="5">
    <source>
        <dbReference type="ARBA" id="ARBA00023136"/>
    </source>
</evidence>
<comment type="subcellular location">
    <subcellularLocation>
        <location evidence="1">Cell membrane</location>
        <topology evidence="1">Multi-pass membrane protein</topology>
    </subcellularLocation>
</comment>
<dbReference type="AlphaFoldDB" id="A0A2A6FQ41"/>
<keyword evidence="4 6" id="KW-1133">Transmembrane helix</keyword>
<evidence type="ECO:0000256" key="3">
    <source>
        <dbReference type="ARBA" id="ARBA00022692"/>
    </source>
</evidence>
<dbReference type="PANTHER" id="PTHR33406">
    <property type="entry name" value="MEMBRANE PROTEIN MJ1562-RELATED"/>
    <property type="match status" value="1"/>
</dbReference>
<dbReference type="PROSITE" id="PS50156">
    <property type="entry name" value="SSD"/>
    <property type="match status" value="1"/>
</dbReference>
<proteinExistence type="predicted"/>
<keyword evidence="3 6" id="KW-0812">Transmembrane</keyword>
<feature type="transmembrane region" description="Helical" evidence="6">
    <location>
        <begin position="168"/>
        <end position="187"/>
    </location>
</feature>
<organism evidence="8 9">
    <name type="scientific">Candidatus Lumbricidiphila eiseniae</name>
    <dbReference type="NCBI Taxonomy" id="1969409"/>
    <lineage>
        <taxon>Bacteria</taxon>
        <taxon>Bacillati</taxon>
        <taxon>Actinomycetota</taxon>
        <taxon>Actinomycetes</taxon>
        <taxon>Micrococcales</taxon>
        <taxon>Microbacteriaceae</taxon>
        <taxon>Candidatus Lumbricidiphila</taxon>
    </lineage>
</organism>
<dbReference type="Proteomes" id="UP000219994">
    <property type="component" value="Unassembled WGS sequence"/>
</dbReference>
<feature type="transmembrane region" description="Helical" evidence="6">
    <location>
        <begin position="223"/>
        <end position="244"/>
    </location>
</feature>
<keyword evidence="5 6" id="KW-0472">Membrane</keyword>